<dbReference type="RefSeq" id="WP_229293010.1">
    <property type="nucleotide sequence ID" value="NZ_CP086654.1"/>
</dbReference>
<keyword evidence="1" id="KW-1133">Transmembrane helix</keyword>
<feature type="transmembrane region" description="Helical" evidence="1">
    <location>
        <begin position="6"/>
        <end position="27"/>
    </location>
</feature>
<dbReference type="EMBL" id="CP086654">
    <property type="protein sequence ID" value="UEX90514.1"/>
    <property type="molecule type" value="Genomic_DNA"/>
</dbReference>
<accession>A0ABY3PE52</accession>
<sequence>MVIKLFHNYFITLTIFLTMVILSFGFVNQFENGLALFVVLMVVLTALNFTIETWLLKATLTSGQMRLVQTIAFPFSIIVIGLTCFIMMM</sequence>
<keyword evidence="3" id="KW-1185">Reference proteome</keyword>
<gene>
    <name evidence="2" type="ORF">LN051_02275</name>
</gene>
<keyword evidence="1" id="KW-0812">Transmembrane</keyword>
<evidence type="ECO:0000313" key="3">
    <source>
        <dbReference type="Proteomes" id="UP001197626"/>
    </source>
</evidence>
<name>A0ABY3PE52_9STAP</name>
<evidence type="ECO:0000313" key="2">
    <source>
        <dbReference type="EMBL" id="UEX90514.1"/>
    </source>
</evidence>
<protein>
    <submittedName>
        <fullName evidence="2">Uncharacterized protein</fullName>
    </submittedName>
</protein>
<feature type="transmembrane region" description="Helical" evidence="1">
    <location>
        <begin position="34"/>
        <end position="55"/>
    </location>
</feature>
<reference evidence="2 3" key="1">
    <citation type="journal article" date="2022" name="Pathogens">
        <title>Staphylococcus ratti sp. nov. Isolated from a Lab Rat.</title>
        <authorList>
            <person name="Kovarovic V."/>
            <person name="Sedlacek I."/>
            <person name="Petras P."/>
            <person name="Kralova S."/>
            <person name="Maslanova I."/>
            <person name="Svec P."/>
            <person name="Neumann-Schaal M."/>
            <person name="Botka T."/>
            <person name="Gelbicova T."/>
            <person name="Stankova E."/>
            <person name="Doskar J."/>
            <person name="Pantucek R."/>
        </authorList>
    </citation>
    <scope>NUCLEOTIDE SEQUENCE [LARGE SCALE GENOMIC DNA]</scope>
    <source>
        <strain evidence="2 3">CCM 9025</strain>
    </source>
</reference>
<dbReference type="Proteomes" id="UP001197626">
    <property type="component" value="Chromosome"/>
</dbReference>
<evidence type="ECO:0000256" key="1">
    <source>
        <dbReference type="SAM" id="Phobius"/>
    </source>
</evidence>
<keyword evidence="1" id="KW-0472">Membrane</keyword>
<organism evidence="2 3">
    <name type="scientific">Staphylococcus ratti</name>
    <dbReference type="NCBI Taxonomy" id="2892440"/>
    <lineage>
        <taxon>Bacteria</taxon>
        <taxon>Bacillati</taxon>
        <taxon>Bacillota</taxon>
        <taxon>Bacilli</taxon>
        <taxon>Bacillales</taxon>
        <taxon>Staphylococcaceae</taxon>
        <taxon>Staphylococcus</taxon>
    </lineage>
</organism>
<feature type="transmembrane region" description="Helical" evidence="1">
    <location>
        <begin position="67"/>
        <end position="88"/>
    </location>
</feature>
<proteinExistence type="predicted"/>